<dbReference type="GO" id="GO:0016020">
    <property type="term" value="C:membrane"/>
    <property type="evidence" value="ECO:0007669"/>
    <property type="project" value="UniProtKB-SubCell"/>
</dbReference>
<feature type="transmembrane region" description="Helical" evidence="7">
    <location>
        <begin position="261"/>
        <end position="281"/>
    </location>
</feature>
<evidence type="ECO:0000256" key="4">
    <source>
        <dbReference type="ARBA" id="ARBA00022970"/>
    </source>
</evidence>
<evidence type="ECO:0000313" key="10">
    <source>
        <dbReference type="Proteomes" id="UP001281410"/>
    </source>
</evidence>
<dbReference type="Proteomes" id="UP001281410">
    <property type="component" value="Unassembled WGS sequence"/>
</dbReference>
<dbReference type="AlphaFoldDB" id="A0AAE0A876"/>
<feature type="transmembrane region" description="Helical" evidence="7">
    <location>
        <begin position="301"/>
        <end position="320"/>
    </location>
</feature>
<evidence type="ECO:0000256" key="1">
    <source>
        <dbReference type="ARBA" id="ARBA00004370"/>
    </source>
</evidence>
<sequence length="528" mass="58613">MINDHRHQLIIEGNWPTQSTVTNRYYFIYIFVHSLIPSFQTIFYYIFSCLFLKSEREREREREREMGTMRPSSIAVDEGEQRTKVPQEAHNHENDQLDAGALFVLKSKGSWVHCGYHLTTSIVAPPLLSLPYAFTFLGWGAGIVCLVIGALVSFYSYNLLSLVLEHHAQLGHRHLRFRDMANDILGPKWGRYYVGPIQFMVCYGAVVASTLLGGQCMKAIYLLSDPNGSLKLYEFVIIFGCLMLVLAQIPSFHSLRHINLISVVLCLGYSSCTTAGSIYIGNSSKGPEKDYSLKGDTKNRVFGLFNAIAIIATTFGNGIIPEIQATIAAPVKGKMFKGLSVCYAVLTVTFFSVAISGYWAFGNQAEGLILSNFLDDGKPLLPQGFIFVTNIFTILQLSAVGVVYLQPTNEVLEQTFADPSSKEFSLRNVIPRLISRSLSVVIATVIAAMLPFFGDINSLIGAFGFMPLDFVLPVVFFNLTFKPSKRSPMFWLNVTIAVVFSTLGVIAAIAAVRQIVLDAKTYRLFANV</sequence>
<feature type="transmembrane region" description="Helical" evidence="7">
    <location>
        <begin position="433"/>
        <end position="453"/>
    </location>
</feature>
<reference evidence="9" key="1">
    <citation type="journal article" date="2023" name="Plant J.">
        <title>Genome sequences and population genomics provide insights into the demographic history, inbreeding, and mutation load of two 'living fossil' tree species of Dipteronia.</title>
        <authorList>
            <person name="Feng Y."/>
            <person name="Comes H.P."/>
            <person name="Chen J."/>
            <person name="Zhu S."/>
            <person name="Lu R."/>
            <person name="Zhang X."/>
            <person name="Li P."/>
            <person name="Qiu J."/>
            <person name="Olsen K.M."/>
            <person name="Qiu Y."/>
        </authorList>
    </citation>
    <scope>NUCLEOTIDE SEQUENCE</scope>
    <source>
        <strain evidence="9">NBL</strain>
    </source>
</reference>
<feature type="transmembrane region" description="Helical" evidence="7">
    <location>
        <begin position="140"/>
        <end position="164"/>
    </location>
</feature>
<evidence type="ECO:0000256" key="6">
    <source>
        <dbReference type="ARBA" id="ARBA00023136"/>
    </source>
</evidence>
<feature type="transmembrane region" description="Helical" evidence="7">
    <location>
        <begin position="26"/>
        <end position="52"/>
    </location>
</feature>
<gene>
    <name evidence="9" type="ORF">Dsin_019852</name>
</gene>
<evidence type="ECO:0000313" key="9">
    <source>
        <dbReference type="EMBL" id="KAK3205806.1"/>
    </source>
</evidence>
<feature type="domain" description="Amino acid transporter transmembrane" evidence="8">
    <location>
        <begin position="108"/>
        <end position="514"/>
    </location>
</feature>
<feature type="transmembrane region" description="Helical" evidence="7">
    <location>
        <begin position="192"/>
        <end position="212"/>
    </location>
</feature>
<comment type="caution">
    <text evidence="9">The sequence shown here is derived from an EMBL/GenBank/DDBJ whole genome shotgun (WGS) entry which is preliminary data.</text>
</comment>
<keyword evidence="6 7" id="KW-0472">Membrane</keyword>
<keyword evidence="2" id="KW-0813">Transport</keyword>
<feature type="transmembrane region" description="Helical" evidence="7">
    <location>
        <begin position="381"/>
        <end position="405"/>
    </location>
</feature>
<evidence type="ECO:0000256" key="3">
    <source>
        <dbReference type="ARBA" id="ARBA00022692"/>
    </source>
</evidence>
<dbReference type="EMBL" id="JANJYJ010000006">
    <property type="protein sequence ID" value="KAK3205806.1"/>
    <property type="molecule type" value="Genomic_DNA"/>
</dbReference>
<feature type="transmembrane region" description="Helical" evidence="7">
    <location>
        <begin position="232"/>
        <end position="249"/>
    </location>
</feature>
<keyword evidence="10" id="KW-1185">Reference proteome</keyword>
<dbReference type="PANTHER" id="PTHR48017">
    <property type="entry name" value="OS05G0424000 PROTEIN-RELATED"/>
    <property type="match status" value="1"/>
</dbReference>
<evidence type="ECO:0000256" key="7">
    <source>
        <dbReference type="SAM" id="Phobius"/>
    </source>
</evidence>
<protein>
    <recommendedName>
        <fullName evidence="8">Amino acid transporter transmembrane domain-containing protein</fullName>
    </recommendedName>
</protein>
<accession>A0AAE0A876</accession>
<proteinExistence type="predicted"/>
<keyword evidence="5 7" id="KW-1133">Transmembrane helix</keyword>
<dbReference type="InterPro" id="IPR013057">
    <property type="entry name" value="AA_transpt_TM"/>
</dbReference>
<dbReference type="Pfam" id="PF01490">
    <property type="entry name" value="Aa_trans"/>
    <property type="match status" value="1"/>
</dbReference>
<evidence type="ECO:0000256" key="2">
    <source>
        <dbReference type="ARBA" id="ARBA00022448"/>
    </source>
</evidence>
<name>A0AAE0A876_9ROSI</name>
<evidence type="ECO:0000259" key="8">
    <source>
        <dbReference type="Pfam" id="PF01490"/>
    </source>
</evidence>
<dbReference type="GO" id="GO:0006865">
    <property type="term" value="P:amino acid transport"/>
    <property type="evidence" value="ECO:0007669"/>
    <property type="project" value="UniProtKB-KW"/>
</dbReference>
<evidence type="ECO:0000256" key="5">
    <source>
        <dbReference type="ARBA" id="ARBA00022989"/>
    </source>
</evidence>
<keyword evidence="4" id="KW-0029">Amino-acid transport</keyword>
<keyword evidence="3 7" id="KW-0812">Transmembrane</keyword>
<comment type="subcellular location">
    <subcellularLocation>
        <location evidence="1">Membrane</location>
    </subcellularLocation>
</comment>
<feature type="transmembrane region" description="Helical" evidence="7">
    <location>
        <begin position="459"/>
        <end position="479"/>
    </location>
</feature>
<feature type="transmembrane region" description="Helical" evidence="7">
    <location>
        <begin position="341"/>
        <end position="361"/>
    </location>
</feature>
<organism evidence="9 10">
    <name type="scientific">Dipteronia sinensis</name>
    <dbReference type="NCBI Taxonomy" id="43782"/>
    <lineage>
        <taxon>Eukaryota</taxon>
        <taxon>Viridiplantae</taxon>
        <taxon>Streptophyta</taxon>
        <taxon>Embryophyta</taxon>
        <taxon>Tracheophyta</taxon>
        <taxon>Spermatophyta</taxon>
        <taxon>Magnoliopsida</taxon>
        <taxon>eudicotyledons</taxon>
        <taxon>Gunneridae</taxon>
        <taxon>Pentapetalae</taxon>
        <taxon>rosids</taxon>
        <taxon>malvids</taxon>
        <taxon>Sapindales</taxon>
        <taxon>Sapindaceae</taxon>
        <taxon>Hippocastanoideae</taxon>
        <taxon>Acereae</taxon>
        <taxon>Dipteronia</taxon>
    </lineage>
</organism>
<feature type="transmembrane region" description="Helical" evidence="7">
    <location>
        <begin position="491"/>
        <end position="512"/>
    </location>
</feature>